<organism evidence="1 2">
    <name type="scientific">Microbacterium murale</name>
    <dbReference type="NCBI Taxonomy" id="1081040"/>
    <lineage>
        <taxon>Bacteria</taxon>
        <taxon>Bacillati</taxon>
        <taxon>Actinomycetota</taxon>
        <taxon>Actinomycetes</taxon>
        <taxon>Micrococcales</taxon>
        <taxon>Microbacteriaceae</taxon>
        <taxon>Microbacterium</taxon>
    </lineage>
</organism>
<protein>
    <recommendedName>
        <fullName evidence="3">Major tail protein</fullName>
    </recommendedName>
</protein>
<evidence type="ECO:0000313" key="1">
    <source>
        <dbReference type="EMBL" id="MDQ0645663.1"/>
    </source>
</evidence>
<gene>
    <name evidence="1" type="ORF">QFZ46_003823</name>
</gene>
<proteinExistence type="predicted"/>
<name>A0ABU0PEB3_9MICO</name>
<sequence length="136" mass="14909">MSTRIKGKRLSLTLGAPGVEVWQDIKGLTLQSEDPDDPTFGDIADGVAKWLLSGTAVQSTDETSFWSYVWENAGQRVAYTYAVHGNEEPSLTQPHFVGFVYVGRKPSLGGEVNSSGYEFEFEWECDGEPTKVTGTP</sequence>
<accession>A0ABU0PEB3</accession>
<dbReference type="EMBL" id="JAUSXK010000001">
    <property type="protein sequence ID" value="MDQ0645663.1"/>
    <property type="molecule type" value="Genomic_DNA"/>
</dbReference>
<evidence type="ECO:0008006" key="3">
    <source>
        <dbReference type="Google" id="ProtNLM"/>
    </source>
</evidence>
<evidence type="ECO:0000313" key="2">
    <source>
        <dbReference type="Proteomes" id="UP001239085"/>
    </source>
</evidence>
<keyword evidence="2" id="KW-1185">Reference proteome</keyword>
<reference evidence="1 2" key="1">
    <citation type="submission" date="2023-07" db="EMBL/GenBank/DDBJ databases">
        <title>Comparative genomics of wheat-associated soil bacteria to identify genetic determinants of phenazine resistance.</title>
        <authorList>
            <person name="Mouncey N."/>
        </authorList>
    </citation>
    <scope>NUCLEOTIDE SEQUENCE [LARGE SCALE GENOMIC DNA]</scope>
    <source>
        <strain evidence="1 2">W2I7</strain>
    </source>
</reference>
<comment type="caution">
    <text evidence="1">The sequence shown here is derived from an EMBL/GenBank/DDBJ whole genome shotgun (WGS) entry which is preliminary data.</text>
</comment>
<dbReference type="RefSeq" id="WP_307364143.1">
    <property type="nucleotide sequence ID" value="NZ_JAUSXK010000001.1"/>
</dbReference>
<dbReference type="Proteomes" id="UP001239085">
    <property type="component" value="Unassembled WGS sequence"/>
</dbReference>